<proteinExistence type="predicted"/>
<gene>
    <name evidence="1" type="ORF">CDAR_402871</name>
</gene>
<name>A0AAV4QWX9_9ARAC</name>
<accession>A0AAV4QWX9</accession>
<dbReference type="Proteomes" id="UP001054837">
    <property type="component" value="Unassembled WGS sequence"/>
</dbReference>
<evidence type="ECO:0000313" key="2">
    <source>
        <dbReference type="Proteomes" id="UP001054837"/>
    </source>
</evidence>
<comment type="caution">
    <text evidence="1">The sequence shown here is derived from an EMBL/GenBank/DDBJ whole genome shotgun (WGS) entry which is preliminary data.</text>
</comment>
<keyword evidence="2" id="KW-1185">Reference proteome</keyword>
<dbReference type="AlphaFoldDB" id="A0AAV4QWX9"/>
<protein>
    <submittedName>
        <fullName evidence="1">Uncharacterized protein</fullName>
    </submittedName>
</protein>
<dbReference type="EMBL" id="BPLQ01005380">
    <property type="protein sequence ID" value="GIY14543.1"/>
    <property type="molecule type" value="Genomic_DNA"/>
</dbReference>
<reference evidence="1 2" key="1">
    <citation type="submission" date="2021-06" db="EMBL/GenBank/DDBJ databases">
        <title>Caerostris darwini draft genome.</title>
        <authorList>
            <person name="Kono N."/>
            <person name="Arakawa K."/>
        </authorList>
    </citation>
    <scope>NUCLEOTIDE SEQUENCE [LARGE SCALE GENOMIC DNA]</scope>
</reference>
<evidence type="ECO:0000313" key="1">
    <source>
        <dbReference type="EMBL" id="GIY14543.1"/>
    </source>
</evidence>
<organism evidence="1 2">
    <name type="scientific">Caerostris darwini</name>
    <dbReference type="NCBI Taxonomy" id="1538125"/>
    <lineage>
        <taxon>Eukaryota</taxon>
        <taxon>Metazoa</taxon>
        <taxon>Ecdysozoa</taxon>
        <taxon>Arthropoda</taxon>
        <taxon>Chelicerata</taxon>
        <taxon>Arachnida</taxon>
        <taxon>Araneae</taxon>
        <taxon>Araneomorphae</taxon>
        <taxon>Entelegynae</taxon>
        <taxon>Araneoidea</taxon>
        <taxon>Araneidae</taxon>
        <taxon>Caerostris</taxon>
    </lineage>
</organism>
<sequence>MCRVYFSIYLGPRVRSPNYQKLCTPSNRSLRMWRTSAQSKCYDWPLLGRSSFLIKDDSSASYDGTIFSSSKQGHCLGNGWLQRLQIKRSERAINF</sequence>